<dbReference type="InterPro" id="IPR011701">
    <property type="entry name" value="MFS"/>
</dbReference>
<dbReference type="Gene3D" id="1.20.1250.20">
    <property type="entry name" value="MFS general substrate transporter like domains"/>
    <property type="match status" value="2"/>
</dbReference>
<keyword evidence="1" id="KW-1133">Transmembrane helix</keyword>
<dbReference type="KEGG" id="fai:FAD_0037"/>
<feature type="transmembrane region" description="Helical" evidence="1">
    <location>
        <begin position="345"/>
        <end position="363"/>
    </location>
</feature>
<dbReference type="STRING" id="74969.FAD_0037"/>
<keyword evidence="1" id="KW-0472">Membrane</keyword>
<evidence type="ECO:0000313" key="3">
    <source>
        <dbReference type="EMBL" id="ARD83972.1"/>
    </source>
</evidence>
<organism evidence="3 5">
    <name type="scientific">Ferroplasma acidiphilum</name>
    <dbReference type="NCBI Taxonomy" id="74969"/>
    <lineage>
        <taxon>Archaea</taxon>
        <taxon>Methanobacteriati</taxon>
        <taxon>Thermoplasmatota</taxon>
        <taxon>Thermoplasmata</taxon>
        <taxon>Thermoplasmatales</taxon>
        <taxon>Ferroplasmaceae</taxon>
        <taxon>Ferroplasma</taxon>
    </lineage>
</organism>
<feature type="transmembrane region" description="Helical" evidence="1">
    <location>
        <begin position="127"/>
        <end position="151"/>
    </location>
</feature>
<feature type="transmembrane region" description="Helical" evidence="1">
    <location>
        <begin position="260"/>
        <end position="277"/>
    </location>
</feature>
<feature type="domain" description="Major facilitator superfamily (MFS) profile" evidence="2">
    <location>
        <begin position="1"/>
        <end position="367"/>
    </location>
</feature>
<dbReference type="Proteomes" id="UP000192050">
    <property type="component" value="Chromosome"/>
</dbReference>
<dbReference type="RefSeq" id="WP_081141256.1">
    <property type="nucleotide sequence ID" value="NZ_CP015363.1"/>
</dbReference>
<evidence type="ECO:0000259" key="2">
    <source>
        <dbReference type="PROSITE" id="PS50850"/>
    </source>
</evidence>
<dbReference type="Pfam" id="PF07690">
    <property type="entry name" value="MFS_1"/>
    <property type="match status" value="1"/>
</dbReference>
<dbReference type="EMBL" id="CP015363">
    <property type="protein sequence ID" value="ARD83972.1"/>
    <property type="molecule type" value="Genomic_DNA"/>
</dbReference>
<dbReference type="EMBL" id="JABGBP010000086">
    <property type="protein sequence ID" value="NOL59747.1"/>
    <property type="molecule type" value="Genomic_DNA"/>
</dbReference>
<dbReference type="GeneID" id="84218528"/>
<dbReference type="InterPro" id="IPR020846">
    <property type="entry name" value="MFS_dom"/>
</dbReference>
<dbReference type="InterPro" id="IPR036259">
    <property type="entry name" value="MFS_trans_sf"/>
</dbReference>
<dbReference type="PROSITE" id="PS50850">
    <property type="entry name" value="MFS"/>
    <property type="match status" value="1"/>
</dbReference>
<reference evidence="4 6" key="2">
    <citation type="submission" date="2020-05" db="EMBL/GenBank/DDBJ databases">
        <authorList>
            <person name="Zhang R."/>
        </authorList>
    </citation>
    <scope>NUCLEOTIDE SEQUENCE [LARGE SCALE GENOMIC DNA]</scope>
    <source>
        <strain evidence="4 6">DSM 28986</strain>
    </source>
</reference>
<accession>A0A1V0N1E4</accession>
<feature type="transmembrane region" description="Helical" evidence="1">
    <location>
        <begin position="283"/>
        <end position="306"/>
    </location>
</feature>
<dbReference type="PANTHER" id="PTHR11360">
    <property type="entry name" value="MONOCARBOXYLATE TRANSPORTER"/>
    <property type="match status" value="1"/>
</dbReference>
<gene>
    <name evidence="3" type="ORF">FAD_0037</name>
    <name evidence="4" type="ORF">HLB00_02720</name>
</gene>
<protein>
    <submittedName>
        <fullName evidence="4">OFA family MFS transporter</fullName>
    </submittedName>
    <submittedName>
        <fullName evidence="3">Oxalate:formate antiporter</fullName>
    </submittedName>
</protein>
<feature type="transmembrane region" description="Helical" evidence="1">
    <location>
        <begin position="96"/>
        <end position="118"/>
    </location>
</feature>
<evidence type="ECO:0000256" key="1">
    <source>
        <dbReference type="SAM" id="Phobius"/>
    </source>
</evidence>
<sequence length="370" mass="40311">MKKGYIIIGIVIMSFNSLYQYSWDVFEPLLKTGLNVTLVQVEVAFTLFAIFSTGFQGIGGYFADKNGPRNIGILSAILSSIGFLGTSFIHNLYLFYILWSLGSIGEGILYGISTNLAVKWFKGRRGFAVGLVSLGFGLGAAVANIFIAKAVSFRTPMLIIGVAEIIILPALLMKARYPETATLTGEKTSKNLKNTRFWILYISFILGAVPLIVISASFGYLGEALPLVEFTILVSLFPLLSGVSRPILGYVSDIIGRVKVVMLIDSFLILGSIFLILRLYVFAIIFIGFFGGAMISMYFSLVGDIFGTRFSTANNGVFYTGKAISGFMGSTIFAALFLFDHEISFIFVLISSIAAIMFLLASVPKKKPNV</sequence>
<keyword evidence="1" id="KW-0812">Transmembrane</keyword>
<evidence type="ECO:0000313" key="4">
    <source>
        <dbReference type="EMBL" id="NOL59747.1"/>
    </source>
</evidence>
<dbReference type="OrthoDB" id="359492at2157"/>
<reference evidence="3 5" key="1">
    <citation type="submission" date="2011-10" db="EMBL/GenBank/DDBJ databases">
        <title>Metabolic and evolutionary patterns in the extreme acidophile Ferroplasma acidiphilum.</title>
        <authorList>
            <person name="Golyshina O.V."/>
            <person name="Kozyavkin S.A."/>
            <person name="Tatusov R.L."/>
            <person name="Slesarev A.I."/>
            <person name="Golyshin P.N."/>
        </authorList>
    </citation>
    <scope>NUCLEOTIDE SEQUENCE [LARGE SCALE GENOMIC DNA]</scope>
    <source>
        <strain evidence="3">Berkeley</strain>
        <strain evidence="5">Y</strain>
    </source>
</reference>
<dbReference type="SUPFAM" id="SSF103473">
    <property type="entry name" value="MFS general substrate transporter"/>
    <property type="match status" value="1"/>
</dbReference>
<dbReference type="Proteomes" id="UP000546917">
    <property type="component" value="Unassembled WGS sequence"/>
</dbReference>
<feature type="transmembrane region" description="Helical" evidence="1">
    <location>
        <begin position="43"/>
        <end position="63"/>
    </location>
</feature>
<feature type="transmembrane region" description="Helical" evidence="1">
    <location>
        <begin position="5"/>
        <end position="23"/>
    </location>
</feature>
<feature type="transmembrane region" description="Helical" evidence="1">
    <location>
        <begin position="318"/>
        <end position="339"/>
    </location>
</feature>
<feature type="transmembrane region" description="Helical" evidence="1">
    <location>
        <begin position="157"/>
        <end position="177"/>
    </location>
</feature>
<dbReference type="PANTHER" id="PTHR11360:SF304">
    <property type="entry name" value="MFS DOMAIN-CONTAINING PROTEIN"/>
    <property type="match status" value="1"/>
</dbReference>
<name>A0A1V0N1E4_9ARCH</name>
<evidence type="ECO:0000313" key="5">
    <source>
        <dbReference type="Proteomes" id="UP000192050"/>
    </source>
</evidence>
<dbReference type="CDD" id="cd17353">
    <property type="entry name" value="MFS_OFA_like"/>
    <property type="match status" value="1"/>
</dbReference>
<proteinExistence type="predicted"/>
<dbReference type="InterPro" id="IPR050327">
    <property type="entry name" value="Proton-linked_MCT"/>
</dbReference>
<feature type="transmembrane region" description="Helical" evidence="1">
    <location>
        <begin position="70"/>
        <end position="90"/>
    </location>
</feature>
<feature type="transmembrane region" description="Helical" evidence="1">
    <location>
        <begin position="198"/>
        <end position="221"/>
    </location>
</feature>
<feature type="transmembrane region" description="Helical" evidence="1">
    <location>
        <begin position="227"/>
        <end position="248"/>
    </location>
</feature>
<dbReference type="AlphaFoldDB" id="A0A1V0N1E4"/>
<keyword evidence="5" id="KW-1185">Reference proteome</keyword>
<evidence type="ECO:0000313" key="6">
    <source>
        <dbReference type="Proteomes" id="UP000546917"/>
    </source>
</evidence>
<dbReference type="GO" id="GO:0022857">
    <property type="term" value="F:transmembrane transporter activity"/>
    <property type="evidence" value="ECO:0007669"/>
    <property type="project" value="InterPro"/>
</dbReference>